<sequence>MRPLSEFIRGCEKESSCNLGPPRKRERGRDAESGKIVLRKSLLSNTNYIAVTLPHCSVTMRLRGTNNRFAFDKRHTSLIGLPQLNNSVDAIDAAINSHARGESQKNLVWGRDELRRASWILGRFIEIAPAVLTIKSRNNQGNKIRLEFPDKGISDPKADSPINACGNSGGQGHETKGNEDWAVMTERHRFGSGLHPLDAAYLMLTSTPSYYRAHKALVGRCILALWRSGTYRHNMLLVAGIQRLEYHAQNQNLHSAAPLDIHRASAFTAGLRCESPVQAILTDLTACITTTRVHARIAVQLSDIGKGWTNCWEQTAKVDSMSVAAESQELSGADLEDSVADDVNFYEDNMTGNALQDL</sequence>
<reference evidence="1" key="1">
    <citation type="submission" date="2019-10" db="EMBL/GenBank/DDBJ databases">
        <authorList>
            <consortium name="DOE Joint Genome Institute"/>
            <person name="Kuo A."/>
            <person name="Miyauchi S."/>
            <person name="Kiss E."/>
            <person name="Drula E."/>
            <person name="Kohler A."/>
            <person name="Sanchez-Garcia M."/>
            <person name="Andreopoulos B."/>
            <person name="Barry K.W."/>
            <person name="Bonito G."/>
            <person name="Buee M."/>
            <person name="Carver A."/>
            <person name="Chen C."/>
            <person name="Cichocki N."/>
            <person name="Clum A."/>
            <person name="Culley D."/>
            <person name="Crous P.W."/>
            <person name="Fauchery L."/>
            <person name="Girlanda M."/>
            <person name="Hayes R."/>
            <person name="Keri Z."/>
            <person name="LaButti K."/>
            <person name="Lipzen A."/>
            <person name="Lombard V."/>
            <person name="Magnuson J."/>
            <person name="Maillard F."/>
            <person name="Morin E."/>
            <person name="Murat C."/>
            <person name="Nolan M."/>
            <person name="Ohm R."/>
            <person name="Pangilinan J."/>
            <person name="Pereira M."/>
            <person name="Perotto S."/>
            <person name="Peter M."/>
            <person name="Riley R."/>
            <person name="Sitrit Y."/>
            <person name="Stielow B."/>
            <person name="Szollosi G."/>
            <person name="Zifcakova L."/>
            <person name="Stursova M."/>
            <person name="Spatafora J.W."/>
            <person name="Tedersoo L."/>
            <person name="Vaario L.-M."/>
            <person name="Yamada A."/>
            <person name="Yan M."/>
            <person name="Wang P."/>
            <person name="Xu J."/>
            <person name="Bruns T."/>
            <person name="Baldrian P."/>
            <person name="Vilgalys R."/>
            <person name="Henrissat B."/>
            <person name="Grigoriev I.V."/>
            <person name="Hibbett D."/>
            <person name="Nagy L.G."/>
            <person name="Martin F.M."/>
        </authorList>
    </citation>
    <scope>NUCLEOTIDE SEQUENCE</scope>
    <source>
        <strain evidence="1">Prilba</strain>
    </source>
</reference>
<dbReference type="Proteomes" id="UP000759537">
    <property type="component" value="Unassembled WGS sequence"/>
</dbReference>
<proteinExistence type="predicted"/>
<dbReference type="AlphaFoldDB" id="A0A9P5N5E8"/>
<dbReference type="EMBL" id="WHVB01000001">
    <property type="protein sequence ID" value="KAF8487038.1"/>
    <property type="molecule type" value="Genomic_DNA"/>
</dbReference>
<protein>
    <submittedName>
        <fullName evidence="1">Uncharacterized protein</fullName>
    </submittedName>
</protein>
<evidence type="ECO:0000313" key="1">
    <source>
        <dbReference type="EMBL" id="KAF8487038.1"/>
    </source>
</evidence>
<comment type="caution">
    <text evidence="1">The sequence shown here is derived from an EMBL/GenBank/DDBJ whole genome shotgun (WGS) entry which is preliminary data.</text>
</comment>
<organism evidence="1 2">
    <name type="scientific">Russula ochroleuca</name>
    <dbReference type="NCBI Taxonomy" id="152965"/>
    <lineage>
        <taxon>Eukaryota</taxon>
        <taxon>Fungi</taxon>
        <taxon>Dikarya</taxon>
        <taxon>Basidiomycota</taxon>
        <taxon>Agaricomycotina</taxon>
        <taxon>Agaricomycetes</taxon>
        <taxon>Russulales</taxon>
        <taxon>Russulaceae</taxon>
        <taxon>Russula</taxon>
    </lineage>
</organism>
<reference evidence="1" key="2">
    <citation type="journal article" date="2020" name="Nat. Commun.">
        <title>Large-scale genome sequencing of mycorrhizal fungi provides insights into the early evolution of symbiotic traits.</title>
        <authorList>
            <person name="Miyauchi S."/>
            <person name="Kiss E."/>
            <person name="Kuo A."/>
            <person name="Drula E."/>
            <person name="Kohler A."/>
            <person name="Sanchez-Garcia M."/>
            <person name="Morin E."/>
            <person name="Andreopoulos B."/>
            <person name="Barry K.W."/>
            <person name="Bonito G."/>
            <person name="Buee M."/>
            <person name="Carver A."/>
            <person name="Chen C."/>
            <person name="Cichocki N."/>
            <person name="Clum A."/>
            <person name="Culley D."/>
            <person name="Crous P.W."/>
            <person name="Fauchery L."/>
            <person name="Girlanda M."/>
            <person name="Hayes R.D."/>
            <person name="Keri Z."/>
            <person name="LaButti K."/>
            <person name="Lipzen A."/>
            <person name="Lombard V."/>
            <person name="Magnuson J."/>
            <person name="Maillard F."/>
            <person name="Murat C."/>
            <person name="Nolan M."/>
            <person name="Ohm R.A."/>
            <person name="Pangilinan J."/>
            <person name="Pereira M.F."/>
            <person name="Perotto S."/>
            <person name="Peter M."/>
            <person name="Pfister S."/>
            <person name="Riley R."/>
            <person name="Sitrit Y."/>
            <person name="Stielow J.B."/>
            <person name="Szollosi G."/>
            <person name="Zifcakova L."/>
            <person name="Stursova M."/>
            <person name="Spatafora J.W."/>
            <person name="Tedersoo L."/>
            <person name="Vaario L.M."/>
            <person name="Yamada A."/>
            <person name="Yan M."/>
            <person name="Wang P."/>
            <person name="Xu J."/>
            <person name="Bruns T."/>
            <person name="Baldrian P."/>
            <person name="Vilgalys R."/>
            <person name="Dunand C."/>
            <person name="Henrissat B."/>
            <person name="Grigoriev I.V."/>
            <person name="Hibbett D."/>
            <person name="Nagy L.G."/>
            <person name="Martin F.M."/>
        </authorList>
    </citation>
    <scope>NUCLEOTIDE SEQUENCE</scope>
    <source>
        <strain evidence="1">Prilba</strain>
    </source>
</reference>
<accession>A0A9P5N5E8</accession>
<keyword evidence="2" id="KW-1185">Reference proteome</keyword>
<name>A0A9P5N5E8_9AGAM</name>
<gene>
    <name evidence="1" type="ORF">DFH94DRAFT_678102</name>
</gene>
<evidence type="ECO:0000313" key="2">
    <source>
        <dbReference type="Proteomes" id="UP000759537"/>
    </source>
</evidence>